<dbReference type="Proteomes" id="UP000885792">
    <property type="component" value="Unassembled WGS sequence"/>
</dbReference>
<comment type="caution">
    <text evidence="2">The sequence shown here is derived from an EMBL/GenBank/DDBJ whole genome shotgun (WGS) entry which is preliminary data.</text>
</comment>
<feature type="compositionally biased region" description="Basic and acidic residues" evidence="1">
    <location>
        <begin position="173"/>
        <end position="222"/>
    </location>
</feature>
<reference evidence="2" key="1">
    <citation type="journal article" date="2020" name="mSystems">
        <title>Genome- and Community-Level Interaction Insights into Carbon Utilization and Element Cycling Functions of Hydrothermarchaeota in Hydrothermal Sediment.</title>
        <authorList>
            <person name="Zhou Z."/>
            <person name="Liu Y."/>
            <person name="Xu W."/>
            <person name="Pan J."/>
            <person name="Luo Z.H."/>
            <person name="Li M."/>
        </authorList>
    </citation>
    <scope>NUCLEOTIDE SEQUENCE [LARGE SCALE GENOMIC DNA]</scope>
    <source>
        <strain evidence="2">HyVt-501</strain>
    </source>
</reference>
<feature type="region of interest" description="Disordered" evidence="1">
    <location>
        <begin position="432"/>
        <end position="454"/>
    </location>
</feature>
<feature type="region of interest" description="Disordered" evidence="1">
    <location>
        <begin position="45"/>
        <end position="333"/>
    </location>
</feature>
<proteinExistence type="predicted"/>
<organism evidence="2">
    <name type="scientific">Aquifex aeolicus</name>
    <dbReference type="NCBI Taxonomy" id="63363"/>
    <lineage>
        <taxon>Bacteria</taxon>
        <taxon>Pseudomonadati</taxon>
        <taxon>Aquificota</taxon>
        <taxon>Aquificia</taxon>
        <taxon>Aquificales</taxon>
        <taxon>Aquificaceae</taxon>
        <taxon>Aquifex</taxon>
    </lineage>
</organism>
<feature type="compositionally biased region" description="Basic and acidic residues" evidence="1">
    <location>
        <begin position="254"/>
        <end position="263"/>
    </location>
</feature>
<feature type="compositionally biased region" description="Basic and acidic residues" evidence="1">
    <location>
        <begin position="278"/>
        <end position="290"/>
    </location>
</feature>
<feature type="compositionally biased region" description="Basic and acidic residues" evidence="1">
    <location>
        <begin position="156"/>
        <end position="165"/>
    </location>
</feature>
<evidence type="ECO:0000313" key="2">
    <source>
        <dbReference type="EMBL" id="HHJ64998.1"/>
    </source>
</evidence>
<sequence>MFVQLEAEALYPAGPEGGKGRGNVLLGKGFEEILLLLLGRFQSAQPLQSPQAPPELFNPTPLPLVSPDPLQEPVIAEPPPEPEQEGNPLRIPLPEENPSAEGTDSPLSPAGQMKPEPEGILSGKPSGEAPPVPEEPEPVEEISEKTSGLSESSPGELRKPPDPPRELSATVAVKEELRADGFRFRTAPEEPLPRQRKLKPEEVPPEKPSGRLEERPAEDPLAGKEAPAPSGKKNPLRETAQPRDLPVNRPPADAPRRSAERDPAPPGGERTLPADPPSFERELPRPEPRGEVAVSSRTLSEPQPRPPERSSPEEQSLLRRESAPLQSFHTEEVPEAENLTVERREIPHLPKQEVRRIDLRFESAHLRFLLQNENLSVEVSLKERIENHLTYMDAQRLYRNLQTLGVNLEVLRVNGVDLLSRSWKVGRREDRERGNIGEDGNPYPKADRGAPDSADLNLLL</sequence>
<evidence type="ECO:0000256" key="1">
    <source>
        <dbReference type="SAM" id="MobiDB-lite"/>
    </source>
</evidence>
<feature type="compositionally biased region" description="Basic and acidic residues" evidence="1">
    <location>
        <begin position="306"/>
        <end position="322"/>
    </location>
</feature>
<name>A0A7C5Q9K1_AQUAO</name>
<gene>
    <name evidence="2" type="ORF">ENJ61_08865</name>
</gene>
<accession>A0A7C5Q9K1</accession>
<dbReference type="EMBL" id="DRNB01000333">
    <property type="protein sequence ID" value="HHJ64998.1"/>
    <property type="molecule type" value="Genomic_DNA"/>
</dbReference>
<protein>
    <submittedName>
        <fullName evidence="2">Uncharacterized protein</fullName>
    </submittedName>
</protein>
<dbReference type="AlphaFoldDB" id="A0A7C5Q9K1"/>